<dbReference type="InterPro" id="IPR027417">
    <property type="entry name" value="P-loop_NTPase"/>
</dbReference>
<dbReference type="GO" id="GO:0005886">
    <property type="term" value="C:plasma membrane"/>
    <property type="evidence" value="ECO:0007669"/>
    <property type="project" value="UniProtKB-SubCell"/>
</dbReference>
<dbReference type="GO" id="GO:0055085">
    <property type="term" value="P:transmembrane transport"/>
    <property type="evidence" value="ECO:0007669"/>
    <property type="project" value="UniProtKB-ARBA"/>
</dbReference>
<dbReference type="OrthoDB" id="9815712at2"/>
<dbReference type="PANTHER" id="PTHR43297">
    <property type="entry name" value="OLIGOPEPTIDE TRANSPORT ATP-BINDING PROTEIN APPD"/>
    <property type="match status" value="1"/>
</dbReference>
<comment type="subcellular location">
    <subcellularLocation>
        <location evidence="1">Cell inner membrane</location>
        <topology evidence="1">Peripheral membrane protein</topology>
    </subcellularLocation>
</comment>
<evidence type="ECO:0000256" key="7">
    <source>
        <dbReference type="ARBA" id="ARBA00023136"/>
    </source>
</evidence>
<dbReference type="GO" id="GO:0005524">
    <property type="term" value="F:ATP binding"/>
    <property type="evidence" value="ECO:0007669"/>
    <property type="project" value="UniProtKB-KW"/>
</dbReference>
<dbReference type="AlphaFoldDB" id="A0A1C2DJ99"/>
<accession>A0A1C2DJ99</accession>
<keyword evidence="4" id="KW-1003">Cell membrane</keyword>
<dbReference type="GO" id="GO:0015833">
    <property type="term" value="P:peptide transport"/>
    <property type="evidence" value="ECO:0007669"/>
    <property type="project" value="InterPro"/>
</dbReference>
<evidence type="ECO:0000256" key="4">
    <source>
        <dbReference type="ARBA" id="ARBA00022475"/>
    </source>
</evidence>
<comment type="caution">
    <text evidence="9">The sequence shown here is derived from an EMBL/GenBank/DDBJ whole genome shotgun (WGS) entry which is preliminary data.</text>
</comment>
<evidence type="ECO:0000313" key="9">
    <source>
        <dbReference type="EMBL" id="OCX14844.1"/>
    </source>
</evidence>
<evidence type="ECO:0000259" key="8">
    <source>
        <dbReference type="PROSITE" id="PS50893"/>
    </source>
</evidence>
<dbReference type="Pfam" id="PF08352">
    <property type="entry name" value="oligo_HPY"/>
    <property type="match status" value="1"/>
</dbReference>
<keyword evidence="3" id="KW-0813">Transport</keyword>
<evidence type="ECO:0000256" key="1">
    <source>
        <dbReference type="ARBA" id="ARBA00004417"/>
    </source>
</evidence>
<dbReference type="NCBIfam" id="TIGR01727">
    <property type="entry name" value="oligo_HPY"/>
    <property type="match status" value="1"/>
</dbReference>
<dbReference type="InterPro" id="IPR017871">
    <property type="entry name" value="ABC_transporter-like_CS"/>
</dbReference>
<dbReference type="RefSeq" id="WP_024925173.1">
    <property type="nucleotide sequence ID" value="NZ_MDEO01000035.1"/>
</dbReference>
<organism evidence="9 10">
    <name type="scientific">Mesorhizobium hungaricum</name>
    <dbReference type="NCBI Taxonomy" id="1566387"/>
    <lineage>
        <taxon>Bacteria</taxon>
        <taxon>Pseudomonadati</taxon>
        <taxon>Pseudomonadota</taxon>
        <taxon>Alphaproteobacteria</taxon>
        <taxon>Hyphomicrobiales</taxon>
        <taxon>Phyllobacteriaceae</taxon>
        <taxon>Mesorhizobium</taxon>
    </lineage>
</organism>
<dbReference type="GO" id="GO:0016887">
    <property type="term" value="F:ATP hydrolysis activity"/>
    <property type="evidence" value="ECO:0007669"/>
    <property type="project" value="InterPro"/>
</dbReference>
<protein>
    <submittedName>
        <fullName evidence="9">Methionine ABC transporter ATP-binding protein</fullName>
    </submittedName>
</protein>
<keyword evidence="5" id="KW-0547">Nucleotide-binding</keyword>
<evidence type="ECO:0000313" key="10">
    <source>
        <dbReference type="Proteomes" id="UP000094412"/>
    </source>
</evidence>
<dbReference type="InterPro" id="IPR050388">
    <property type="entry name" value="ABC_Ni/Peptide_Import"/>
</dbReference>
<dbReference type="Gene3D" id="3.40.50.300">
    <property type="entry name" value="P-loop containing nucleotide triphosphate hydrolases"/>
    <property type="match status" value="1"/>
</dbReference>
<evidence type="ECO:0000256" key="5">
    <source>
        <dbReference type="ARBA" id="ARBA00022741"/>
    </source>
</evidence>
<feature type="domain" description="ABC transporter" evidence="8">
    <location>
        <begin position="13"/>
        <end position="263"/>
    </location>
</feature>
<sequence>MTERNASSTAPILRVQDLRVEFPTRRGNLVATSGISFDIAAGEILGMVGESGAGKSLTGMAIIGLLDPPGYQAGGEIHLEGRRIDNLPPKERQRLRGAKIGAIFQDPLTSLHPLFTVGQQLAETIRYHLGLSARQARARALDLMKEVGIPAAEERIDNHPHQFSGGMRQRIVIALALAANPRLIVADEPTTALDVSIQAQITALLKRLCRDHGTAVLLVTHDMGVIAETADRVAVMYAGRIAEIGPVEDVVRRPSHPYTRGLMNSIPGLRERVARLNQIDGAMPRLHAMPTGCAFHPRCPQSGPRCLAERPELAPVVGGHTSAACWLHEGGVAHAA</sequence>
<keyword evidence="6 9" id="KW-0067">ATP-binding</keyword>
<keyword evidence="10" id="KW-1185">Reference proteome</keyword>
<reference evidence="9 10" key="1">
    <citation type="submission" date="2016-08" db="EMBL/GenBank/DDBJ databases">
        <title>Whole genome sequence of Mesorhizobium sp. strain UASWS1009 isolated from industrial sewage.</title>
        <authorList>
            <person name="Crovadore J."/>
            <person name="Calmin G."/>
            <person name="Chablais R."/>
            <person name="Cochard B."/>
            <person name="Lefort F."/>
        </authorList>
    </citation>
    <scope>NUCLEOTIDE SEQUENCE [LARGE SCALE GENOMIC DNA]</scope>
    <source>
        <strain evidence="9 10">UASWS1009</strain>
    </source>
</reference>
<dbReference type="PROSITE" id="PS50893">
    <property type="entry name" value="ABC_TRANSPORTER_2"/>
    <property type="match status" value="1"/>
</dbReference>
<dbReference type="CDD" id="cd03257">
    <property type="entry name" value="ABC_NikE_OppD_transporters"/>
    <property type="match status" value="1"/>
</dbReference>
<dbReference type="SMART" id="SM00382">
    <property type="entry name" value="AAA"/>
    <property type="match status" value="1"/>
</dbReference>
<dbReference type="SUPFAM" id="SSF52540">
    <property type="entry name" value="P-loop containing nucleoside triphosphate hydrolases"/>
    <property type="match status" value="1"/>
</dbReference>
<dbReference type="InterPro" id="IPR003593">
    <property type="entry name" value="AAA+_ATPase"/>
</dbReference>
<dbReference type="Proteomes" id="UP000094412">
    <property type="component" value="Unassembled WGS sequence"/>
</dbReference>
<comment type="similarity">
    <text evidence="2">Belongs to the ABC transporter superfamily.</text>
</comment>
<evidence type="ECO:0000256" key="2">
    <source>
        <dbReference type="ARBA" id="ARBA00005417"/>
    </source>
</evidence>
<name>A0A1C2DJ99_9HYPH</name>
<dbReference type="FunFam" id="3.40.50.300:FF:000016">
    <property type="entry name" value="Oligopeptide ABC transporter ATP-binding component"/>
    <property type="match status" value="1"/>
</dbReference>
<dbReference type="InterPro" id="IPR013563">
    <property type="entry name" value="Oligopep_ABC_C"/>
</dbReference>
<dbReference type="EMBL" id="MDEO01000035">
    <property type="protein sequence ID" value="OCX14844.1"/>
    <property type="molecule type" value="Genomic_DNA"/>
</dbReference>
<gene>
    <name evidence="9" type="ORF">QV13_20770</name>
</gene>
<dbReference type="Pfam" id="PF00005">
    <property type="entry name" value="ABC_tran"/>
    <property type="match status" value="1"/>
</dbReference>
<dbReference type="STRING" id="1566387.QV13_20770"/>
<evidence type="ECO:0000256" key="6">
    <source>
        <dbReference type="ARBA" id="ARBA00022840"/>
    </source>
</evidence>
<dbReference type="PROSITE" id="PS00211">
    <property type="entry name" value="ABC_TRANSPORTER_1"/>
    <property type="match status" value="1"/>
</dbReference>
<proteinExistence type="inferred from homology"/>
<dbReference type="InterPro" id="IPR003439">
    <property type="entry name" value="ABC_transporter-like_ATP-bd"/>
</dbReference>
<dbReference type="PANTHER" id="PTHR43297:SF2">
    <property type="entry name" value="DIPEPTIDE TRANSPORT ATP-BINDING PROTEIN DPPD"/>
    <property type="match status" value="1"/>
</dbReference>
<evidence type="ECO:0000256" key="3">
    <source>
        <dbReference type="ARBA" id="ARBA00022448"/>
    </source>
</evidence>
<keyword evidence="7" id="KW-0472">Membrane</keyword>